<reference evidence="2" key="1">
    <citation type="submission" date="2019-06" db="EMBL/GenBank/DDBJ databases">
        <title>Draft genome sequence of the griseofulvin-producing fungus Xylaria cubensis strain G536.</title>
        <authorList>
            <person name="Mead M.E."/>
            <person name="Raja H.A."/>
            <person name="Steenwyk J.L."/>
            <person name="Knowles S.L."/>
            <person name="Oberlies N.H."/>
            <person name="Rokas A."/>
        </authorList>
    </citation>
    <scope>NUCLEOTIDE SEQUENCE [LARGE SCALE GENOMIC DNA]</scope>
    <source>
        <strain evidence="2">G536</strain>
    </source>
</reference>
<dbReference type="EMBL" id="VFLP01000066">
    <property type="protein sequence ID" value="TRX89522.1"/>
    <property type="molecule type" value="Genomic_DNA"/>
</dbReference>
<keyword evidence="2" id="KW-1185">Reference proteome</keyword>
<dbReference type="OrthoDB" id="4062651at2759"/>
<dbReference type="Proteomes" id="UP000319160">
    <property type="component" value="Unassembled WGS sequence"/>
</dbReference>
<evidence type="ECO:0000313" key="1">
    <source>
        <dbReference type="EMBL" id="TRX89522.1"/>
    </source>
</evidence>
<comment type="caution">
    <text evidence="1">The sequence shown here is derived from an EMBL/GenBank/DDBJ whole genome shotgun (WGS) entry which is preliminary data.</text>
</comment>
<dbReference type="STRING" id="2512241.A0A553HNI5"/>
<proteinExistence type="predicted"/>
<protein>
    <submittedName>
        <fullName evidence="1">Uncharacterized protein</fullName>
    </submittedName>
</protein>
<evidence type="ECO:0000313" key="2">
    <source>
        <dbReference type="Proteomes" id="UP000319160"/>
    </source>
</evidence>
<organism evidence="1 2">
    <name type="scientific">Xylaria flabelliformis</name>
    <dbReference type="NCBI Taxonomy" id="2512241"/>
    <lineage>
        <taxon>Eukaryota</taxon>
        <taxon>Fungi</taxon>
        <taxon>Dikarya</taxon>
        <taxon>Ascomycota</taxon>
        <taxon>Pezizomycotina</taxon>
        <taxon>Sordariomycetes</taxon>
        <taxon>Xylariomycetidae</taxon>
        <taxon>Xylariales</taxon>
        <taxon>Xylariaceae</taxon>
        <taxon>Xylaria</taxon>
    </lineage>
</organism>
<name>A0A553HNI5_9PEZI</name>
<accession>A0A553HNI5</accession>
<gene>
    <name evidence="1" type="ORF">FHL15_009566</name>
</gene>
<sequence length="335" mass="37754">MSTSFALVPINDWAHEALTFPHNRQYLSRLENGHLVFDIGHFRSNLADTSSTLATLGRNGDIVLEGGDISKIQCSFKINLKANVVMFCDESRNYTSKVYGQYAPLEYGCPRKIVICQGINYIIGIRGVSSDLYQFELIWYQYPLQTAIERVEERGGFVLEENSHPAETMYRSETPPVSQGKTQFHTTGARQLPDLLGSGTYGEISDAIDLDLGRLKDAQEERSVDGPNVEWHRETALQGFIDTFPTEAIFANPLFHDALSASTVPSDPFFANPLLHDAFPADTLSPTLTLQSLSLWIFKLSRWHPELLVKPSLTKRQLIQLSPLKLPPYFIPQYR</sequence>
<dbReference type="AlphaFoldDB" id="A0A553HNI5"/>